<organism evidence="4 5">
    <name type="scientific">Ambispora leptoticha</name>
    <dbReference type="NCBI Taxonomy" id="144679"/>
    <lineage>
        <taxon>Eukaryota</taxon>
        <taxon>Fungi</taxon>
        <taxon>Fungi incertae sedis</taxon>
        <taxon>Mucoromycota</taxon>
        <taxon>Glomeromycotina</taxon>
        <taxon>Glomeromycetes</taxon>
        <taxon>Archaeosporales</taxon>
        <taxon>Ambisporaceae</taxon>
        <taxon>Ambispora</taxon>
    </lineage>
</organism>
<proteinExistence type="inferred from homology"/>
<keyword evidence="3" id="KW-1133">Transmembrane helix</keyword>
<dbReference type="InterPro" id="IPR050196">
    <property type="entry name" value="Cytochrome_P450_Monoox"/>
</dbReference>
<gene>
    <name evidence="4" type="ORF">ALEPTO_LOCUS2891</name>
</gene>
<keyword evidence="2" id="KW-0349">Heme</keyword>
<dbReference type="GO" id="GO:0005506">
    <property type="term" value="F:iron ion binding"/>
    <property type="evidence" value="ECO:0007669"/>
    <property type="project" value="InterPro"/>
</dbReference>
<accession>A0A9N8WGT4</accession>
<keyword evidence="2" id="KW-0479">Metal-binding</keyword>
<dbReference type="InterPro" id="IPR036396">
    <property type="entry name" value="Cyt_P450_sf"/>
</dbReference>
<feature type="binding site" description="axial binding residue" evidence="2">
    <location>
        <position position="453"/>
    </location>
    <ligand>
        <name>heme</name>
        <dbReference type="ChEBI" id="CHEBI:30413"/>
    </ligand>
    <ligandPart>
        <name>Fe</name>
        <dbReference type="ChEBI" id="CHEBI:18248"/>
    </ligandPart>
</feature>
<reference evidence="4" key="1">
    <citation type="submission" date="2021-06" db="EMBL/GenBank/DDBJ databases">
        <authorList>
            <person name="Kallberg Y."/>
            <person name="Tangrot J."/>
            <person name="Rosling A."/>
        </authorList>
    </citation>
    <scope>NUCLEOTIDE SEQUENCE</scope>
    <source>
        <strain evidence="4">FL130A</strain>
    </source>
</reference>
<dbReference type="SUPFAM" id="SSF48264">
    <property type="entry name" value="Cytochrome P450"/>
    <property type="match status" value="1"/>
</dbReference>
<dbReference type="EMBL" id="CAJVPS010000484">
    <property type="protein sequence ID" value="CAG8489202.1"/>
    <property type="molecule type" value="Genomic_DNA"/>
</dbReference>
<keyword evidence="3" id="KW-0472">Membrane</keyword>
<feature type="transmembrane region" description="Helical" evidence="3">
    <location>
        <begin position="7"/>
        <end position="26"/>
    </location>
</feature>
<comment type="cofactor">
    <cofactor evidence="2">
        <name>heme</name>
        <dbReference type="ChEBI" id="CHEBI:30413"/>
    </cofactor>
</comment>
<evidence type="ECO:0000256" key="2">
    <source>
        <dbReference type="PIRSR" id="PIRSR602401-1"/>
    </source>
</evidence>
<dbReference type="PANTHER" id="PTHR24291">
    <property type="entry name" value="CYTOCHROME P450 FAMILY 4"/>
    <property type="match status" value="1"/>
</dbReference>
<dbReference type="PRINTS" id="PR00385">
    <property type="entry name" value="P450"/>
</dbReference>
<comment type="caution">
    <text evidence="4">The sequence shown here is derived from an EMBL/GenBank/DDBJ whole genome shotgun (WGS) entry which is preliminary data.</text>
</comment>
<name>A0A9N8WGT4_9GLOM</name>
<dbReference type="GO" id="GO:0004497">
    <property type="term" value="F:monooxygenase activity"/>
    <property type="evidence" value="ECO:0007669"/>
    <property type="project" value="InterPro"/>
</dbReference>
<dbReference type="OrthoDB" id="1470350at2759"/>
<dbReference type="Proteomes" id="UP000789508">
    <property type="component" value="Unassembled WGS sequence"/>
</dbReference>
<comment type="similarity">
    <text evidence="1">Belongs to the cytochrome P450 family.</text>
</comment>
<dbReference type="CDD" id="cd11069">
    <property type="entry name" value="CYP_FUM15-like"/>
    <property type="match status" value="1"/>
</dbReference>
<sequence length="507" mass="58485">MISFHEFFVLICSIIAGYFTYKWYLYPLYLSPLRKLPGPPIDVPLMGNLLRLHRAEYGAIQLQWTEKYGGLLKYYGFFNLPRILVSDPKLVQHILVNNVYEYPKPSSLVSYLLPILGNGLLVAEGDVHKRQRKLMTPVFAFANIKEMIPIFAKPLHTLKKLWIELLENNKDGKEIQIDIMSFMSKATLDVIGLIGFDYQLNALTGNDELTSAYKMAFGTENIPNMFFRILSNHFPIFRKLPIRSNRETQKASKIIDKVSMRLVKERKEAAIRGELKGNDLLTSLIKVNEQQQNEEAKMSDVELQQQIMTFLAAGHETTSVAVTWAIWLLSKNRDAQDTLRKEIIEHFPDTDFVPNFDTINSLEYLNCVVKETLRIIPPVPVALRVSSKNDTLNGYFIPKDTPVFIPIVAMHRLSSFWGPDAEEFVPSRWLDPKLAEKLSNFNYLPFLAGSRSCIGQKIALSEFKVFLAMLIRNFEFREIEGFNVKKELRITWRPKPNLKCWVSRVKE</sequence>
<dbReference type="InterPro" id="IPR001128">
    <property type="entry name" value="Cyt_P450"/>
</dbReference>
<dbReference type="InterPro" id="IPR002401">
    <property type="entry name" value="Cyt_P450_E_grp-I"/>
</dbReference>
<dbReference type="Gene3D" id="1.10.630.10">
    <property type="entry name" value="Cytochrome P450"/>
    <property type="match status" value="1"/>
</dbReference>
<protein>
    <submittedName>
        <fullName evidence="4">12875_t:CDS:1</fullName>
    </submittedName>
</protein>
<evidence type="ECO:0000256" key="1">
    <source>
        <dbReference type="ARBA" id="ARBA00010617"/>
    </source>
</evidence>
<dbReference type="PANTHER" id="PTHR24291:SF175">
    <property type="entry name" value="CYTOCHROME P450"/>
    <property type="match status" value="1"/>
</dbReference>
<keyword evidence="3" id="KW-0812">Transmembrane</keyword>
<keyword evidence="5" id="KW-1185">Reference proteome</keyword>
<dbReference type="Pfam" id="PF00067">
    <property type="entry name" value="p450"/>
    <property type="match status" value="1"/>
</dbReference>
<evidence type="ECO:0000256" key="3">
    <source>
        <dbReference type="SAM" id="Phobius"/>
    </source>
</evidence>
<evidence type="ECO:0000313" key="5">
    <source>
        <dbReference type="Proteomes" id="UP000789508"/>
    </source>
</evidence>
<evidence type="ECO:0000313" key="4">
    <source>
        <dbReference type="EMBL" id="CAG8489202.1"/>
    </source>
</evidence>
<keyword evidence="2" id="KW-0408">Iron</keyword>
<dbReference type="AlphaFoldDB" id="A0A9N8WGT4"/>
<dbReference type="GO" id="GO:0016705">
    <property type="term" value="F:oxidoreductase activity, acting on paired donors, with incorporation or reduction of molecular oxygen"/>
    <property type="evidence" value="ECO:0007669"/>
    <property type="project" value="InterPro"/>
</dbReference>
<dbReference type="GO" id="GO:0020037">
    <property type="term" value="F:heme binding"/>
    <property type="evidence" value="ECO:0007669"/>
    <property type="project" value="InterPro"/>
</dbReference>
<dbReference type="PRINTS" id="PR00463">
    <property type="entry name" value="EP450I"/>
</dbReference>